<comment type="caution">
    <text evidence="3">The sequence shown here is derived from an EMBL/GenBank/DDBJ whole genome shotgun (WGS) entry which is preliminary data.</text>
</comment>
<organism evidence="3 4">
    <name type="scientific">Flavobacterium agrisoli</name>
    <dbReference type="NCBI Taxonomy" id="2793066"/>
    <lineage>
        <taxon>Bacteria</taxon>
        <taxon>Pseudomonadati</taxon>
        <taxon>Bacteroidota</taxon>
        <taxon>Flavobacteriia</taxon>
        <taxon>Flavobacteriales</taxon>
        <taxon>Flavobacteriaceae</taxon>
        <taxon>Flavobacterium</taxon>
    </lineage>
</organism>
<accession>A0A934PQM5</accession>
<keyword evidence="2" id="KW-1133">Transmembrane helix</keyword>
<keyword evidence="2" id="KW-0812">Transmembrane</keyword>
<dbReference type="Proteomes" id="UP000609172">
    <property type="component" value="Unassembled WGS sequence"/>
</dbReference>
<sequence length="333" mass="38157">MNEIIQKLEDIVNQLEDSISSENNMSIDILIDTKNKLSLYIQKFFNSKAEYTKTLTNINSKPTSRNGFHTSVTEFKSLASTLIQDLQLSMNDFSLITEKEKNELINNARKEIENEKKKIDSEANEIRKLRIELQNERENLINEEKKFDEFKTKLEIADKQLDFQFEAESNKKAATIWAIITGILISCLLIFLFCSLDSNNNLSDIALNIKKQMSEKGKNIDDITVKTIYFSYYKFLITKIFLYSIFIYAIIFCVKNYNAQMHNKIINMHKGNALKSTLSLLNTAKSDDGNDKLLVQATQAIFSHQQTGYNGKESEPPSPNLVTNVIDAATKKI</sequence>
<gene>
    <name evidence="3" type="ORF">I5M07_15855</name>
</gene>
<dbReference type="EMBL" id="JAEHFV010000011">
    <property type="protein sequence ID" value="MBK0371303.1"/>
    <property type="molecule type" value="Genomic_DNA"/>
</dbReference>
<feature type="transmembrane region" description="Helical" evidence="2">
    <location>
        <begin position="232"/>
        <end position="254"/>
    </location>
</feature>
<evidence type="ECO:0000313" key="4">
    <source>
        <dbReference type="Proteomes" id="UP000609172"/>
    </source>
</evidence>
<dbReference type="AlphaFoldDB" id="A0A934PQM5"/>
<proteinExistence type="predicted"/>
<reference evidence="3" key="1">
    <citation type="submission" date="2020-12" db="EMBL/GenBank/DDBJ databases">
        <title>Bacterial novel species Flavobacterium sp. SE-1-e isolated from soil.</title>
        <authorList>
            <person name="Jung H.-Y."/>
        </authorList>
    </citation>
    <scope>NUCLEOTIDE SEQUENCE</scope>
    <source>
        <strain evidence="3">SE-1-e</strain>
    </source>
</reference>
<dbReference type="RefSeq" id="WP_200107431.1">
    <property type="nucleotide sequence ID" value="NZ_JAEHFV010000011.1"/>
</dbReference>
<protein>
    <submittedName>
        <fullName evidence="3">Uncharacterized protein</fullName>
    </submittedName>
</protein>
<evidence type="ECO:0000256" key="2">
    <source>
        <dbReference type="SAM" id="Phobius"/>
    </source>
</evidence>
<keyword evidence="1" id="KW-0175">Coiled coil</keyword>
<keyword evidence="4" id="KW-1185">Reference proteome</keyword>
<keyword evidence="2" id="KW-0472">Membrane</keyword>
<evidence type="ECO:0000256" key="1">
    <source>
        <dbReference type="SAM" id="Coils"/>
    </source>
</evidence>
<name>A0A934PQM5_9FLAO</name>
<feature type="transmembrane region" description="Helical" evidence="2">
    <location>
        <begin position="174"/>
        <end position="193"/>
    </location>
</feature>
<evidence type="ECO:0000313" key="3">
    <source>
        <dbReference type="EMBL" id="MBK0371303.1"/>
    </source>
</evidence>
<feature type="coiled-coil region" evidence="1">
    <location>
        <begin position="95"/>
        <end position="153"/>
    </location>
</feature>